<feature type="transmembrane region" description="Helical" evidence="1">
    <location>
        <begin position="12"/>
        <end position="33"/>
    </location>
</feature>
<feature type="transmembrane region" description="Helical" evidence="1">
    <location>
        <begin position="318"/>
        <end position="338"/>
    </location>
</feature>
<evidence type="ECO:0000313" key="3">
    <source>
        <dbReference type="Proteomes" id="UP000322976"/>
    </source>
</evidence>
<feature type="transmembrane region" description="Helical" evidence="1">
    <location>
        <begin position="39"/>
        <end position="56"/>
    </location>
</feature>
<name>A0A5D8QF05_9THEO</name>
<feature type="transmembrane region" description="Helical" evidence="1">
    <location>
        <begin position="350"/>
        <end position="370"/>
    </location>
</feature>
<gene>
    <name evidence="2" type="ORF">FWJ32_01795</name>
</gene>
<feature type="transmembrane region" description="Helical" evidence="1">
    <location>
        <begin position="127"/>
        <end position="145"/>
    </location>
</feature>
<dbReference type="AlphaFoldDB" id="A0A5D8QF05"/>
<sequence length="398" mass="46731">MERFYQFYNKFIFWYILIGSQIVILFTRLFGVWFNNLEGIILILLLCIYLVITLIVKIDMPIINQKVLFFFITNMLMLFISIYYSSFKPSVNFIHYLLMFFGYILIPSIVGILMARSNYDFVNKKTSTIWILISVGTLIVYYYIFNNNMSYIRFGKEANYIAVSRSIAFSMFAGVLFLNSFIQFILYSCFILLISYILATRQVFFGSMFVLAFYSYKRFLNKNIIKISYKLNLWKTIKIMLSSLFMICLLFFIYSQAYSLLSYSSLRFDVFFDSLSLDNGRVYALNYALDIFNKNPLFGYLGYEKDGLWAHNTIVNSLGQFGIIGTLPLIFLVLYNLIKGIKKINVFDNTNCYLLLLALYFIFIGLTVGSSLVDPAFWFILYYIFTKLVYSEANNKNF</sequence>
<dbReference type="EMBL" id="VTPS01000002">
    <property type="protein sequence ID" value="TZE83081.1"/>
    <property type="molecule type" value="Genomic_DNA"/>
</dbReference>
<dbReference type="RefSeq" id="WP_149544277.1">
    <property type="nucleotide sequence ID" value="NZ_VTPS01000002.1"/>
</dbReference>
<evidence type="ECO:0000256" key="1">
    <source>
        <dbReference type="SAM" id="Phobius"/>
    </source>
</evidence>
<proteinExistence type="predicted"/>
<accession>A0A5D8QF05</accession>
<keyword evidence="1" id="KW-0812">Transmembrane</keyword>
<keyword evidence="3" id="KW-1185">Reference proteome</keyword>
<feature type="transmembrane region" description="Helical" evidence="1">
    <location>
        <begin position="184"/>
        <end position="216"/>
    </location>
</feature>
<comment type="caution">
    <text evidence="2">The sequence shown here is derived from an EMBL/GenBank/DDBJ whole genome shotgun (WGS) entry which is preliminary data.</text>
</comment>
<evidence type="ECO:0008006" key="4">
    <source>
        <dbReference type="Google" id="ProtNLM"/>
    </source>
</evidence>
<reference evidence="2 3" key="1">
    <citation type="submission" date="2019-08" db="EMBL/GenBank/DDBJ databases">
        <title>Calorimonas adulescens gen. nov., sp. nov., an anaerobic thermophilic bacterium from Sakhalin hot spring.</title>
        <authorList>
            <person name="Khomyakova M.A."/>
            <person name="Merkel A.Y."/>
            <person name="Novikov A."/>
            <person name="Bonch-Osmolovskaya E.A."/>
            <person name="Slobodkin A.I."/>
        </authorList>
    </citation>
    <scope>NUCLEOTIDE SEQUENCE [LARGE SCALE GENOMIC DNA]</scope>
    <source>
        <strain evidence="2 3">A05MB</strain>
    </source>
</reference>
<organism evidence="2 3">
    <name type="scientific">Calorimonas adulescens</name>
    <dbReference type="NCBI Taxonomy" id="2606906"/>
    <lineage>
        <taxon>Bacteria</taxon>
        <taxon>Bacillati</taxon>
        <taxon>Bacillota</taxon>
        <taxon>Clostridia</taxon>
        <taxon>Thermoanaerobacterales</taxon>
        <taxon>Thermoanaerobacteraceae</taxon>
        <taxon>Calorimonas</taxon>
    </lineage>
</organism>
<keyword evidence="1" id="KW-0472">Membrane</keyword>
<protein>
    <recommendedName>
        <fullName evidence="4">O-antigen ligase family protein</fullName>
    </recommendedName>
</protein>
<keyword evidence="1" id="KW-1133">Transmembrane helix</keyword>
<evidence type="ECO:0000313" key="2">
    <source>
        <dbReference type="EMBL" id="TZE83081.1"/>
    </source>
</evidence>
<feature type="transmembrane region" description="Helical" evidence="1">
    <location>
        <begin position="93"/>
        <end position="115"/>
    </location>
</feature>
<feature type="transmembrane region" description="Helical" evidence="1">
    <location>
        <begin position="237"/>
        <end position="257"/>
    </location>
</feature>
<feature type="transmembrane region" description="Helical" evidence="1">
    <location>
        <begin position="68"/>
        <end position="87"/>
    </location>
</feature>
<dbReference type="Proteomes" id="UP000322976">
    <property type="component" value="Unassembled WGS sequence"/>
</dbReference>